<dbReference type="Pfam" id="PF02844">
    <property type="entry name" value="GARS_N"/>
    <property type="match status" value="1"/>
</dbReference>
<dbReference type="InterPro" id="IPR016185">
    <property type="entry name" value="PreATP-grasp_dom_sf"/>
</dbReference>
<dbReference type="UniPathway" id="UPA00074">
    <property type="reaction ID" value="UER00125"/>
</dbReference>
<evidence type="ECO:0000259" key="13">
    <source>
        <dbReference type="PROSITE" id="PS50975"/>
    </source>
</evidence>
<dbReference type="InterPro" id="IPR011761">
    <property type="entry name" value="ATP-grasp"/>
</dbReference>
<dbReference type="Pfam" id="PF01071">
    <property type="entry name" value="GARS_A"/>
    <property type="match status" value="1"/>
</dbReference>
<evidence type="ECO:0000256" key="7">
    <source>
        <dbReference type="ARBA" id="ARBA00022755"/>
    </source>
</evidence>
<evidence type="ECO:0000256" key="5">
    <source>
        <dbReference type="ARBA" id="ARBA00022598"/>
    </source>
</evidence>
<evidence type="ECO:0000256" key="4">
    <source>
        <dbReference type="ARBA" id="ARBA00013255"/>
    </source>
</evidence>
<feature type="domain" description="ATP-grasp" evidence="13">
    <location>
        <begin position="107"/>
        <end position="315"/>
    </location>
</feature>
<dbReference type="SUPFAM" id="SSF51246">
    <property type="entry name" value="Rudiment single hybrid motif"/>
    <property type="match status" value="1"/>
</dbReference>
<comment type="pathway">
    <text evidence="3">Purine metabolism; IMP biosynthesis via de novo pathway; N(1)-(5-phospho-D-ribosyl)glycinamide from 5-phospho-alpha-D-ribose 1-diphosphate: step 2/2.</text>
</comment>
<dbReference type="Gene3D" id="3.30.1490.20">
    <property type="entry name" value="ATP-grasp fold, A domain"/>
    <property type="match status" value="1"/>
</dbReference>
<comment type="caution">
    <text evidence="14">The sequence shown here is derived from an EMBL/GenBank/DDBJ whole genome shotgun (WGS) entry which is preliminary data.</text>
</comment>
<dbReference type="SMART" id="SM01210">
    <property type="entry name" value="GARS_C"/>
    <property type="match status" value="1"/>
</dbReference>
<gene>
    <name evidence="14" type="ORF">SE19_00810</name>
</gene>
<keyword evidence="7" id="KW-0658">Purine biosynthesis</keyword>
<evidence type="ECO:0000256" key="2">
    <source>
        <dbReference type="ARBA" id="ARBA00001946"/>
    </source>
</evidence>
<evidence type="ECO:0000313" key="14">
    <source>
        <dbReference type="EMBL" id="KPV47492.1"/>
    </source>
</evidence>
<dbReference type="EMBL" id="LJCQ01000055">
    <property type="protein sequence ID" value="KPV47492.1"/>
    <property type="molecule type" value="Genomic_DNA"/>
</dbReference>
<dbReference type="PANTHER" id="PTHR43472:SF1">
    <property type="entry name" value="PHOSPHORIBOSYLAMINE--GLYCINE LIGASE, CHLOROPLASTIC"/>
    <property type="match status" value="1"/>
</dbReference>
<evidence type="ECO:0000256" key="11">
    <source>
        <dbReference type="ARBA" id="ARBA00042864"/>
    </source>
</evidence>
<dbReference type="InterPro" id="IPR020562">
    <property type="entry name" value="PRibGlycinamide_synth_N"/>
</dbReference>
<dbReference type="InterPro" id="IPR020561">
    <property type="entry name" value="PRibGlycinamid_synth_ATP-grasp"/>
</dbReference>
<evidence type="ECO:0000256" key="1">
    <source>
        <dbReference type="ARBA" id="ARBA00001936"/>
    </source>
</evidence>
<evidence type="ECO:0000256" key="3">
    <source>
        <dbReference type="ARBA" id="ARBA00005174"/>
    </source>
</evidence>
<comment type="similarity">
    <text evidence="9">Belongs to the GARS family.</text>
</comment>
<dbReference type="SUPFAM" id="SSF52440">
    <property type="entry name" value="PreATP-grasp domain"/>
    <property type="match status" value="1"/>
</dbReference>
<dbReference type="InterPro" id="IPR000115">
    <property type="entry name" value="PRibGlycinamide_synth"/>
</dbReference>
<dbReference type="InterPro" id="IPR037123">
    <property type="entry name" value="PRibGlycinamide_synth_C_sf"/>
</dbReference>
<organism evidence="14 15">
    <name type="scientific">Acidiplasma aeolicum</name>
    <dbReference type="NCBI Taxonomy" id="507754"/>
    <lineage>
        <taxon>Archaea</taxon>
        <taxon>Methanobacteriati</taxon>
        <taxon>Thermoplasmatota</taxon>
        <taxon>Thermoplasmata</taxon>
        <taxon>Thermoplasmatales</taxon>
        <taxon>Ferroplasmaceae</taxon>
        <taxon>Acidiplasma</taxon>
    </lineage>
</organism>
<dbReference type="Proteomes" id="UP000050515">
    <property type="component" value="Unassembled WGS sequence"/>
</dbReference>
<name>A0A0P9ETQ5_9ARCH</name>
<evidence type="ECO:0000256" key="10">
    <source>
        <dbReference type="ARBA" id="ARBA00042242"/>
    </source>
</evidence>
<dbReference type="NCBIfam" id="TIGR00877">
    <property type="entry name" value="purD"/>
    <property type="match status" value="1"/>
</dbReference>
<keyword evidence="5 14" id="KW-0436">Ligase</keyword>
<dbReference type="Gene3D" id="3.90.600.10">
    <property type="entry name" value="Phosphoribosylglycinamide synthetase, C-terminal domain"/>
    <property type="match status" value="1"/>
</dbReference>
<dbReference type="InterPro" id="IPR020560">
    <property type="entry name" value="PRibGlycinamide_synth_C-dom"/>
</dbReference>
<dbReference type="RefSeq" id="WP_048100992.1">
    <property type="nucleotide sequence ID" value="NZ_JBBYJF010000008.1"/>
</dbReference>
<dbReference type="EC" id="6.3.4.13" evidence="4"/>
<dbReference type="InterPro" id="IPR011054">
    <property type="entry name" value="Rudment_hybrid_motif"/>
</dbReference>
<dbReference type="InterPro" id="IPR013815">
    <property type="entry name" value="ATP_grasp_subdomain_1"/>
</dbReference>
<keyword evidence="8 12" id="KW-0067">ATP-binding</keyword>
<dbReference type="Gene3D" id="3.30.470.20">
    <property type="entry name" value="ATP-grasp fold, B domain"/>
    <property type="match status" value="1"/>
</dbReference>
<evidence type="ECO:0000256" key="6">
    <source>
        <dbReference type="ARBA" id="ARBA00022741"/>
    </source>
</evidence>
<dbReference type="GO" id="GO:0009113">
    <property type="term" value="P:purine nucleobase biosynthetic process"/>
    <property type="evidence" value="ECO:0007669"/>
    <property type="project" value="InterPro"/>
</dbReference>
<dbReference type="SMART" id="SM01209">
    <property type="entry name" value="GARS_A"/>
    <property type="match status" value="1"/>
</dbReference>
<protein>
    <recommendedName>
        <fullName evidence="4">phosphoribosylamine--glycine ligase</fullName>
        <ecNumber evidence="4">6.3.4.13</ecNumber>
    </recommendedName>
    <alternativeName>
        <fullName evidence="10">Glycinamide ribonucleotide synthetase</fullName>
    </alternativeName>
    <alternativeName>
        <fullName evidence="11">Phosphoribosylglycinamide synthetase</fullName>
    </alternativeName>
</protein>
<reference evidence="14 15" key="1">
    <citation type="submission" date="2015-09" db="EMBL/GenBank/DDBJ databases">
        <title>Draft genome sequence of Acidiplasma aeolicum DSM 18409.</title>
        <authorList>
            <person name="Hemp J."/>
        </authorList>
    </citation>
    <scope>NUCLEOTIDE SEQUENCE [LARGE SCALE GENOMIC DNA]</scope>
    <source>
        <strain evidence="14 15">V</strain>
    </source>
</reference>
<dbReference type="PROSITE" id="PS50975">
    <property type="entry name" value="ATP_GRASP"/>
    <property type="match status" value="1"/>
</dbReference>
<dbReference type="PANTHER" id="PTHR43472">
    <property type="entry name" value="PHOSPHORIBOSYLAMINE--GLYCINE LIGASE"/>
    <property type="match status" value="1"/>
</dbReference>
<evidence type="ECO:0000256" key="8">
    <source>
        <dbReference type="ARBA" id="ARBA00022840"/>
    </source>
</evidence>
<comment type="cofactor">
    <cofactor evidence="2">
        <name>Mg(2+)</name>
        <dbReference type="ChEBI" id="CHEBI:18420"/>
    </cofactor>
</comment>
<evidence type="ECO:0000256" key="12">
    <source>
        <dbReference type="PROSITE-ProRule" id="PRU00409"/>
    </source>
</evidence>
<dbReference type="AlphaFoldDB" id="A0A0P9ETQ5"/>
<keyword evidence="6 12" id="KW-0547">Nucleotide-binding</keyword>
<dbReference type="PATRIC" id="fig|507754.4.peg.386"/>
<dbReference type="GeneID" id="84221615"/>
<evidence type="ECO:0000313" key="15">
    <source>
        <dbReference type="Proteomes" id="UP000050515"/>
    </source>
</evidence>
<dbReference type="SUPFAM" id="SSF56059">
    <property type="entry name" value="Glutathione synthetase ATP-binding domain-like"/>
    <property type="match status" value="1"/>
</dbReference>
<sequence length="434" mass="48870">MNILLVGSGGREDAIARKINEKDTLYSVILNENPSIIKMSHKYIKYGDNANEFVLNFARENNIDIAFISPDDILNTDLNDYLLENHIPTASPSRKAARIETSKEYMRYIMEKYKIEGNIENYVFDDEDSLKKFFNENNGEYAVKPIGLTGGKGVKVMGLQLSGKDEALDYARYILNRDGKVLIEKKESGEEFSLQAFTDGKHLVFMPIAQDYKRLYEGDTGPNTGGMGSITDSNFSLPFLRAGDREIAEGILKKIIYALREEGNPFKGVIYGQFMSTNHGIKVIEINSRFADPEGINVLTLLRSNIVDIFLDIYSETLKNNIKFEKKATVLKYIVPPGYGINPVESELKIGTNLESENFKLYYASVSGTMQTVKTGHSRALALTGISDSIYEASDIVEEHLKYITGSYYIRHDIGTREMIENKIKNSGLQKPWG</sequence>
<proteinExistence type="inferred from homology"/>
<dbReference type="GO" id="GO:0004637">
    <property type="term" value="F:phosphoribosylamine-glycine ligase activity"/>
    <property type="evidence" value="ECO:0007669"/>
    <property type="project" value="UniProtKB-EC"/>
</dbReference>
<accession>A0A0P9ETQ5</accession>
<comment type="cofactor">
    <cofactor evidence="1">
        <name>Mn(2+)</name>
        <dbReference type="ChEBI" id="CHEBI:29035"/>
    </cofactor>
</comment>
<evidence type="ECO:0000256" key="9">
    <source>
        <dbReference type="ARBA" id="ARBA00038345"/>
    </source>
</evidence>
<dbReference type="GO" id="GO:0005524">
    <property type="term" value="F:ATP binding"/>
    <property type="evidence" value="ECO:0007669"/>
    <property type="project" value="UniProtKB-UniRule"/>
</dbReference>
<dbReference type="Gene3D" id="3.40.50.20">
    <property type="match status" value="1"/>
</dbReference>
<dbReference type="GO" id="GO:0006189">
    <property type="term" value="P:'de novo' IMP biosynthetic process"/>
    <property type="evidence" value="ECO:0007669"/>
    <property type="project" value="UniProtKB-UniPathway"/>
</dbReference>
<dbReference type="GO" id="GO:0046872">
    <property type="term" value="F:metal ion binding"/>
    <property type="evidence" value="ECO:0007669"/>
    <property type="project" value="InterPro"/>
</dbReference>